<dbReference type="GO" id="GO:0016705">
    <property type="term" value="F:oxidoreductase activity, acting on paired donors, with incorporation or reduction of molecular oxygen"/>
    <property type="evidence" value="ECO:0007669"/>
    <property type="project" value="InterPro"/>
</dbReference>
<keyword evidence="8" id="KW-0503">Monooxygenase</keyword>
<reference evidence="10" key="1">
    <citation type="submission" date="2016-06" db="EMBL/GenBank/DDBJ databases">
        <title>Draft Genome sequence of the fungus Inonotus baumii.</title>
        <authorList>
            <person name="Zhu H."/>
            <person name="Lin W."/>
        </authorList>
    </citation>
    <scope>NUCLEOTIDE SEQUENCE</scope>
    <source>
        <strain evidence="10">821</strain>
    </source>
</reference>
<evidence type="ECO:0000313" key="10">
    <source>
        <dbReference type="EMBL" id="OCB91754.1"/>
    </source>
</evidence>
<dbReference type="Gene3D" id="1.10.630.10">
    <property type="entry name" value="Cytochrome P450"/>
    <property type="match status" value="1"/>
</dbReference>
<name>A0A9Q5I5B0_SANBA</name>
<dbReference type="InterPro" id="IPR050121">
    <property type="entry name" value="Cytochrome_P450_monoxygenase"/>
</dbReference>
<proteinExistence type="inferred from homology"/>
<evidence type="ECO:0000256" key="5">
    <source>
        <dbReference type="ARBA" id="ARBA00022723"/>
    </source>
</evidence>
<dbReference type="InterPro" id="IPR002401">
    <property type="entry name" value="Cyt_P450_E_grp-I"/>
</dbReference>
<dbReference type="GO" id="GO:0020037">
    <property type="term" value="F:heme binding"/>
    <property type="evidence" value="ECO:0007669"/>
    <property type="project" value="InterPro"/>
</dbReference>
<evidence type="ECO:0000256" key="7">
    <source>
        <dbReference type="ARBA" id="ARBA00023004"/>
    </source>
</evidence>
<dbReference type="AlphaFoldDB" id="A0A9Q5I5B0"/>
<evidence type="ECO:0000256" key="9">
    <source>
        <dbReference type="PIRSR" id="PIRSR602401-1"/>
    </source>
</evidence>
<dbReference type="PANTHER" id="PTHR24305:SF166">
    <property type="entry name" value="CYTOCHROME P450 12A4, MITOCHONDRIAL-RELATED"/>
    <property type="match status" value="1"/>
</dbReference>
<gene>
    <name evidence="10" type="ORF">A7U60_g982</name>
</gene>
<evidence type="ECO:0000256" key="2">
    <source>
        <dbReference type="ARBA" id="ARBA00005179"/>
    </source>
</evidence>
<dbReference type="InterPro" id="IPR001128">
    <property type="entry name" value="Cyt_P450"/>
</dbReference>
<evidence type="ECO:0000256" key="6">
    <source>
        <dbReference type="ARBA" id="ARBA00023002"/>
    </source>
</evidence>
<dbReference type="InterPro" id="IPR036396">
    <property type="entry name" value="Cyt_P450_sf"/>
</dbReference>
<keyword evidence="4 9" id="KW-0349">Heme</keyword>
<dbReference type="Proteomes" id="UP000757232">
    <property type="component" value="Unassembled WGS sequence"/>
</dbReference>
<dbReference type="OrthoDB" id="1470350at2759"/>
<dbReference type="GO" id="GO:0004497">
    <property type="term" value="F:monooxygenase activity"/>
    <property type="evidence" value="ECO:0007669"/>
    <property type="project" value="UniProtKB-KW"/>
</dbReference>
<comment type="pathway">
    <text evidence="2">Secondary metabolite biosynthesis.</text>
</comment>
<evidence type="ECO:0000256" key="3">
    <source>
        <dbReference type="ARBA" id="ARBA00010617"/>
    </source>
</evidence>
<feature type="binding site" description="axial binding residue" evidence="9">
    <location>
        <position position="447"/>
    </location>
    <ligand>
        <name>heme</name>
        <dbReference type="ChEBI" id="CHEBI:30413"/>
    </ligand>
    <ligandPart>
        <name>Fe</name>
        <dbReference type="ChEBI" id="CHEBI:18248"/>
    </ligandPart>
</feature>
<dbReference type="GO" id="GO:0005506">
    <property type="term" value="F:iron ion binding"/>
    <property type="evidence" value="ECO:0007669"/>
    <property type="project" value="InterPro"/>
</dbReference>
<dbReference type="PANTHER" id="PTHR24305">
    <property type="entry name" value="CYTOCHROME P450"/>
    <property type="match status" value="1"/>
</dbReference>
<dbReference type="CDD" id="cd11069">
    <property type="entry name" value="CYP_FUM15-like"/>
    <property type="match status" value="1"/>
</dbReference>
<keyword evidence="6" id="KW-0560">Oxidoreductase</keyword>
<organism evidence="10 11">
    <name type="scientific">Sanghuangporus baumii</name>
    <name type="common">Phellinus baumii</name>
    <dbReference type="NCBI Taxonomy" id="108892"/>
    <lineage>
        <taxon>Eukaryota</taxon>
        <taxon>Fungi</taxon>
        <taxon>Dikarya</taxon>
        <taxon>Basidiomycota</taxon>
        <taxon>Agaricomycotina</taxon>
        <taxon>Agaricomycetes</taxon>
        <taxon>Hymenochaetales</taxon>
        <taxon>Hymenochaetaceae</taxon>
        <taxon>Sanghuangporus</taxon>
    </lineage>
</organism>
<sequence length="509" mass="56825">MRRRVKTAKLNGPPSSSWLFGVTMDVFYGDNGALFEKWAKEYGPVYQIPAALGEKRTVLTDPRAIAHFYSKETYTYVNSDFTKQFIDKMIGKGLLWAEGDSHRRQRRTLSPAFTNAAIRSLTPVFFDSGYKVKAAWDSIIASSGSEEAVIDVQKWMNCVSLDSIGIAGFGHDFGALYGRHSTIEEVFDAFGTRPPAGLMVLTILLGPALPILTRLPGKRASLISKLHKTTQEVSEALLERSRKEKELAGISSDTSRSIIGSLLRAESSTSDLRLTEEEVLAQMRVLLVAGYETTSISLTWALIELSLHPEKQGKLREELSEFANRDPTYDQLMNSLPYLDAVTREVIRLHPPVEQTGRVAAYDDIVPLSVPITTATGERVDHITLARDTSIIIPIRAINRSEEIWGPDAKEFKPERWLNSESGLAEKAKEIHGYHHILSFIDGPRTCLGRPFAIAEFKSVLSVLIRNYVFGLRDGPDTKLDLVTSILPRPKVVGEEGYAMPMRVRRFDL</sequence>
<protein>
    <submittedName>
        <fullName evidence="10">Cytochrome P450</fullName>
    </submittedName>
</protein>
<evidence type="ECO:0000256" key="4">
    <source>
        <dbReference type="ARBA" id="ARBA00022617"/>
    </source>
</evidence>
<keyword evidence="7 9" id="KW-0408">Iron</keyword>
<keyword evidence="11" id="KW-1185">Reference proteome</keyword>
<dbReference type="Pfam" id="PF00067">
    <property type="entry name" value="p450"/>
    <property type="match status" value="1"/>
</dbReference>
<comment type="caution">
    <text evidence="10">The sequence shown here is derived from an EMBL/GenBank/DDBJ whole genome shotgun (WGS) entry which is preliminary data.</text>
</comment>
<dbReference type="EMBL" id="LNZH02000066">
    <property type="protein sequence ID" value="OCB91754.1"/>
    <property type="molecule type" value="Genomic_DNA"/>
</dbReference>
<evidence type="ECO:0000256" key="8">
    <source>
        <dbReference type="ARBA" id="ARBA00023033"/>
    </source>
</evidence>
<evidence type="ECO:0000313" key="11">
    <source>
        <dbReference type="Proteomes" id="UP000757232"/>
    </source>
</evidence>
<evidence type="ECO:0000256" key="1">
    <source>
        <dbReference type="ARBA" id="ARBA00001971"/>
    </source>
</evidence>
<dbReference type="PRINTS" id="PR00385">
    <property type="entry name" value="P450"/>
</dbReference>
<dbReference type="SUPFAM" id="SSF48264">
    <property type="entry name" value="Cytochrome P450"/>
    <property type="match status" value="1"/>
</dbReference>
<comment type="similarity">
    <text evidence="3">Belongs to the cytochrome P450 family.</text>
</comment>
<accession>A0A9Q5I5B0</accession>
<keyword evidence="5 9" id="KW-0479">Metal-binding</keyword>
<dbReference type="PRINTS" id="PR00463">
    <property type="entry name" value="EP450I"/>
</dbReference>
<comment type="cofactor">
    <cofactor evidence="1 9">
        <name>heme</name>
        <dbReference type="ChEBI" id="CHEBI:30413"/>
    </cofactor>
</comment>